<protein>
    <submittedName>
        <fullName evidence="2">T9SS C-terminal target domain-containing protein</fullName>
    </submittedName>
</protein>
<reference evidence="2" key="2">
    <citation type="submission" date="2020-09" db="EMBL/GenBank/DDBJ databases">
        <authorList>
            <person name="Sun Q."/>
            <person name="Zhou Y."/>
        </authorList>
    </citation>
    <scope>NUCLEOTIDE SEQUENCE</scope>
    <source>
        <strain evidence="2">CGMCC 1.12924</strain>
    </source>
</reference>
<dbReference type="Proteomes" id="UP000652231">
    <property type="component" value="Unassembled WGS sequence"/>
</dbReference>
<dbReference type="EMBL" id="BMGK01000006">
    <property type="protein sequence ID" value="GGD92801.1"/>
    <property type="molecule type" value="Genomic_DNA"/>
</dbReference>
<keyword evidence="1" id="KW-0732">Signal</keyword>
<evidence type="ECO:0000313" key="2">
    <source>
        <dbReference type="EMBL" id="GGD92801.1"/>
    </source>
</evidence>
<comment type="caution">
    <text evidence="2">The sequence shown here is derived from an EMBL/GenBank/DDBJ whole genome shotgun (WGS) entry which is preliminary data.</text>
</comment>
<organism evidence="2 3">
    <name type="scientific">Planktosalinus lacus</name>
    <dbReference type="NCBI Taxonomy" id="1526573"/>
    <lineage>
        <taxon>Bacteria</taxon>
        <taxon>Pseudomonadati</taxon>
        <taxon>Bacteroidota</taxon>
        <taxon>Flavobacteriia</taxon>
        <taxon>Flavobacteriales</taxon>
        <taxon>Flavobacteriaceae</taxon>
        <taxon>Planktosalinus</taxon>
    </lineage>
</organism>
<dbReference type="NCBIfam" id="TIGR04183">
    <property type="entry name" value="Por_Secre_tail"/>
    <property type="match status" value="1"/>
</dbReference>
<evidence type="ECO:0000256" key="1">
    <source>
        <dbReference type="ARBA" id="ARBA00022729"/>
    </source>
</evidence>
<keyword evidence="3" id="KW-1185">Reference proteome</keyword>
<sequence length="641" mass="71003">MFNYNFAIFIEIYKIKYMRPLLFLAPFLLVSGTLSAQLYVSPNTTSGSDSYIYANDAVLYVEQDIELVENTNAETKASIYFRGDAQLIQGDKLTSQNSGNGSISILQRGWANAYDYNYWGSPVGVPEGVAGNKNFGITRFFDVQDGGTHPTHSLQQETTGALNGLSNPLRISSRWIYALRGSNSYYGWVYIANSNGILPGEGFSMKGTRTDVDAHDQLYDFRGRPNDGDISITVSHNGTEGLSTLVGNPYPSAIDLAAFIFDNTAIEGQALFWDQDRTTNTHYIYDYEGGYGIWVPAGGDDIGDGTTSGTYTNPVYTYTDGYGTSGTPTGEVGEYVERRFAPVGQGFVVLGDETIGPGNGTVTFKNSMRRHIGLGAENFSQFKSQTNSSNKSNISEYYLDIMGSLRFHIGIDENYVRDMVLMFSDESTNGIDRGYDGSHPGIISSGDAYWKLEDVEKPYVIQTRPYDFHSKIPLGVKVKNGANYFEVSLVEIKGFDNIGNLKLFLFDAFEKTYQKLDLNNKALINHSGAGGVIEDRYFIVFKKGHHNNGQNNGNGNKNISALDFFQNNRAKQLEVYNPETIDIKSAYVYDMSGKTVIQESNLGKQTKYSFSTANLSSGVYLVKLITVDDIIIDYKVTVHNK</sequence>
<dbReference type="InterPro" id="IPR026444">
    <property type="entry name" value="Secre_tail"/>
</dbReference>
<evidence type="ECO:0000313" key="3">
    <source>
        <dbReference type="Proteomes" id="UP000652231"/>
    </source>
</evidence>
<name>A0A8J2Y9N0_9FLAO</name>
<reference evidence="2" key="1">
    <citation type="journal article" date="2014" name="Int. J. Syst. Evol. Microbiol.">
        <title>Complete genome sequence of Corynebacterium casei LMG S-19264T (=DSM 44701T), isolated from a smear-ripened cheese.</title>
        <authorList>
            <consortium name="US DOE Joint Genome Institute (JGI-PGF)"/>
            <person name="Walter F."/>
            <person name="Albersmeier A."/>
            <person name="Kalinowski J."/>
            <person name="Ruckert C."/>
        </authorList>
    </citation>
    <scope>NUCLEOTIDE SEQUENCE</scope>
    <source>
        <strain evidence="2">CGMCC 1.12924</strain>
    </source>
</reference>
<accession>A0A8J2Y9N0</accession>
<proteinExistence type="predicted"/>
<gene>
    <name evidence="2" type="ORF">GCM10011312_15760</name>
</gene>
<dbReference type="AlphaFoldDB" id="A0A8J2Y9N0"/>